<evidence type="ECO:0000256" key="7">
    <source>
        <dbReference type="ARBA" id="ARBA00022705"/>
    </source>
</evidence>
<keyword evidence="15 20" id="KW-0238">DNA-binding</keyword>
<keyword evidence="8 20" id="KW-0479">Metal-binding</keyword>
<evidence type="ECO:0000256" key="10">
    <source>
        <dbReference type="ARBA" id="ARBA00022771"/>
    </source>
</evidence>
<feature type="domain" description="DNA-directed DNA polymerase family B multifunctional" evidence="22">
    <location>
        <begin position="947"/>
        <end position="1393"/>
    </location>
</feature>
<keyword evidence="11 20" id="KW-0862">Zinc</keyword>
<dbReference type="InterPro" id="IPR006172">
    <property type="entry name" value="DNA-dir_DNA_pol_B"/>
</dbReference>
<dbReference type="InterPro" id="IPR056435">
    <property type="entry name" value="DPOD/Z_N"/>
</dbReference>
<evidence type="ECO:0000256" key="2">
    <source>
        <dbReference type="ARBA" id="ARBA00004123"/>
    </source>
</evidence>
<dbReference type="EMBL" id="JAACJM010000001">
    <property type="protein sequence ID" value="KAF5375226.1"/>
    <property type="molecule type" value="Genomic_DNA"/>
</dbReference>
<dbReference type="InterPro" id="IPR043502">
    <property type="entry name" value="DNA/RNA_pol_sf"/>
</dbReference>
<dbReference type="InterPro" id="IPR017964">
    <property type="entry name" value="DNA-dir_DNA_pol_B_CS"/>
</dbReference>
<dbReference type="GO" id="GO:0003887">
    <property type="term" value="F:DNA-directed DNA polymerase activity"/>
    <property type="evidence" value="ECO:0007669"/>
    <property type="project" value="UniProtKB-KW"/>
</dbReference>
<dbReference type="SUPFAM" id="SSF53098">
    <property type="entry name" value="Ribonuclease H-like"/>
    <property type="match status" value="1"/>
</dbReference>
<dbReference type="Pfam" id="PF24065">
    <property type="entry name" value="REV3_N"/>
    <property type="match status" value="1"/>
</dbReference>
<comment type="cofactor">
    <cofactor evidence="1 20">
        <name>[4Fe-4S] cluster</name>
        <dbReference type="ChEBI" id="CHEBI:49883"/>
    </cofactor>
</comment>
<keyword evidence="4 20" id="KW-0004">4Fe-4S</keyword>
<evidence type="ECO:0000256" key="8">
    <source>
        <dbReference type="ARBA" id="ARBA00022723"/>
    </source>
</evidence>
<dbReference type="SUPFAM" id="SSF56672">
    <property type="entry name" value="DNA/RNA polymerases"/>
    <property type="match status" value="1"/>
</dbReference>
<dbReference type="InterPro" id="IPR056447">
    <property type="entry name" value="REV3_N"/>
</dbReference>
<dbReference type="Proteomes" id="UP000559256">
    <property type="component" value="Unassembled WGS sequence"/>
</dbReference>
<feature type="region of interest" description="Disordered" evidence="21">
    <location>
        <begin position="426"/>
        <end position="475"/>
    </location>
</feature>
<evidence type="ECO:0000256" key="6">
    <source>
        <dbReference type="ARBA" id="ARBA00022695"/>
    </source>
</evidence>
<evidence type="ECO:0000256" key="1">
    <source>
        <dbReference type="ARBA" id="ARBA00001966"/>
    </source>
</evidence>
<evidence type="ECO:0000256" key="9">
    <source>
        <dbReference type="ARBA" id="ARBA00022763"/>
    </source>
</evidence>
<dbReference type="Gene3D" id="3.30.342.10">
    <property type="entry name" value="DNA Polymerase, chain B, domain 1"/>
    <property type="match status" value="1"/>
</dbReference>
<keyword evidence="6 20" id="KW-0548">Nucleotidyltransferase</keyword>
<dbReference type="FunFam" id="3.30.420.10:FF:000024">
    <property type="entry name" value="DNA polymerase zeta catalytic subunit"/>
    <property type="match status" value="1"/>
</dbReference>
<keyword evidence="17 20" id="KW-0539">Nucleus</keyword>
<evidence type="ECO:0000256" key="15">
    <source>
        <dbReference type="ARBA" id="ARBA00023125"/>
    </source>
</evidence>
<keyword evidence="9" id="KW-0227">DNA damage</keyword>
<dbReference type="FunFam" id="1.10.287.690:FF:000002">
    <property type="entry name" value="DNA polymerase zeta"/>
    <property type="match status" value="1"/>
</dbReference>
<dbReference type="Pfam" id="PF00136">
    <property type="entry name" value="DNA_pol_B"/>
    <property type="match status" value="1"/>
</dbReference>
<dbReference type="InterPro" id="IPR006133">
    <property type="entry name" value="DNA-dir_DNA_pol_B_exonuc"/>
</dbReference>
<evidence type="ECO:0000259" key="25">
    <source>
        <dbReference type="Pfam" id="PF24055"/>
    </source>
</evidence>
<dbReference type="SMART" id="SM00486">
    <property type="entry name" value="POLBc"/>
    <property type="match status" value="1"/>
</dbReference>
<dbReference type="OrthoDB" id="2414538at2759"/>
<evidence type="ECO:0000256" key="5">
    <source>
        <dbReference type="ARBA" id="ARBA00022679"/>
    </source>
</evidence>
<feature type="domain" description="DNA-directed DNA polymerase family B exonuclease" evidence="23">
    <location>
        <begin position="699"/>
        <end position="880"/>
    </location>
</feature>
<evidence type="ECO:0000256" key="18">
    <source>
        <dbReference type="ARBA" id="ARBA00049244"/>
    </source>
</evidence>
<evidence type="ECO:0000259" key="23">
    <source>
        <dbReference type="Pfam" id="PF03104"/>
    </source>
</evidence>
<evidence type="ECO:0000256" key="19">
    <source>
        <dbReference type="ARBA" id="ARBA00066055"/>
    </source>
</evidence>
<comment type="caution">
    <text evidence="27">The sequence shown here is derived from an EMBL/GenBank/DDBJ whole genome shotgun (WGS) entry which is preliminary data.</text>
</comment>
<dbReference type="GO" id="GO:0051539">
    <property type="term" value="F:4 iron, 4 sulfur cluster binding"/>
    <property type="evidence" value="ECO:0007669"/>
    <property type="project" value="UniProtKB-KW"/>
</dbReference>
<evidence type="ECO:0000256" key="4">
    <source>
        <dbReference type="ARBA" id="ARBA00022485"/>
    </source>
</evidence>
<feature type="domain" description="DNA polymerase delta/zeta catalytic subunit N-terminal" evidence="25">
    <location>
        <begin position="61"/>
        <end position="141"/>
    </location>
</feature>
<sequence length="1565" mass="177707">MSSANSLSQDLRPSLRVQINQVDYYLTPPGPLDKSSLPLVPVIRIFGPSSAGPKACVHIHQVYPYFFVEYSGDIKPRDVKRYIAQLKASLDHAIAVYLKRDPSSPKSRYIRSIVLVKGIHFYGFHSSYSPFLKIMVADPSCFSCAVSVLRSGTIMRTRFRVYEAHMNYTLQFLCDFGLYGCGWVELGQLFQRGRNEEVDLECTSQDRFPLSPHFCQSRMQLELDVLPHQVLNRQLLIARNMHHKLEIPGPPPPSEPLVLSVRELWEDERRRRRSRGLNPSPELPVDPSNSSRAPGGGWVSEARWWKELRSRIEQEAGTFTPSPQHWERAVMSTFESIEVLWENEWKTWTKQKSGDDSVSDTNLETGFSSEDNVEEDPPNVDIDVDIIAAENFEIEHLEQPDWDHFSDEEEFNHENDIEEDGYDEDYFQEDSDQSSPGTPQNEGVDSTRDPFLSDDDDDDVLPVISNDSISDESLPDISQPQIDEVELHRELSIILELTTPPLPTADLQMANGELANDPPAMDAHEDHKKPSEKASIARRVARRLLHISSSKLKLSANGYIYQPPPPSCSQLLESLESYDLQRKTYQPPFYSDKDDVPSGPREYAGFLFHLKGGTGVAILDEWVSEETNLAPSFPTFRSEPNEIEALGWEYASAPPSFRQVKSWLHSANSEPSNDSSKKKYRSQIKGPTQRNIYNLKITPEIVKSESEWQGKHDLTIFSVEVFAPSTAGLISDPDKDELVAVSYTFQESELRPLVTGMIVLDTPAFAPARLHHDDTSLKLVETELDLINELVDIVVELDPDILTGWEVQTCSWGYIASRANSFGLELEEVISRAPPGYKNRAEQWESRHSSTVKVTGRHVLNLWRIMRSEQTLNIYTFENVAFHVLGRRVPRYSHTTLTEWYHSDTPAHTRYLIRYLMERSTMNIQILNRCETITKTAEFARVFGVDFYSVISRGSQYKVESFMFRLAKPESFVLLSPSKQDVGKQNAAECMPLIMEPQSAFYTSPLLVLDFQSLYPSIMIAYNYCYSTCLGRVIDFEGVNKFGVTDLDIPKGLLKTLHDYVNIAPNGIIYAKPEVRRGLLGRMLTELLDTRVMVKSAMKGVKNDKALTRILNARQLGLKYIANVTYGYTSATFSGRMPAVEIADSIVQSGRETLEKAIDLINNTKKWSAQVVYGDTDSLFVYLKGKTREQAFLIGNEMADAVTALNPSPIKLKFEKVYHPCVLMAKKRYVGFKYESIDEKEPTFDAKGIETVRRDGVPAQQKMTENCLKILFRSQDLSEVKDYCWESWSKILENRVSAQDFIFAKEVRMGTYSDKVAPPPGVAVSSRRTMLDPNAEPQYGERVPYVITLGPPGSKLVDRAMDPWEYLNDPHSCLDAEYYISRVLIPPLERIFNLVGADVRQWYNEMPKPTRAVEVASPSKGSTEAMIMERPNIDEHFNSTQCVICGDLAIQGLCNDCFSDRNETLTGLLNRVKHHENRLIDTYRVCATCTSTSLGEPNHCQSIDCPWLFARKRNDKGVEFLEAIQELIQDLGTDLEEENLEKVMDQQVVLAKTLLDSSEDEVYDL</sequence>
<dbReference type="PROSITE" id="PS00116">
    <property type="entry name" value="DNA_POLYMERASE_B"/>
    <property type="match status" value="1"/>
</dbReference>
<dbReference type="Gene3D" id="3.30.420.10">
    <property type="entry name" value="Ribonuclease H-like superfamily/Ribonuclease H"/>
    <property type="match status" value="1"/>
</dbReference>
<dbReference type="GO" id="GO:0016035">
    <property type="term" value="C:zeta DNA polymerase complex"/>
    <property type="evidence" value="ECO:0007669"/>
    <property type="project" value="InterPro"/>
</dbReference>
<dbReference type="InterPro" id="IPR042087">
    <property type="entry name" value="DNA_pol_B_thumb"/>
</dbReference>
<feature type="domain" description="DNA polymerase zeta catalytic subunit N-terminal" evidence="26">
    <location>
        <begin position="15"/>
        <end position="60"/>
    </location>
</feature>
<evidence type="ECO:0000313" key="27">
    <source>
        <dbReference type="EMBL" id="KAF5375226.1"/>
    </source>
</evidence>
<dbReference type="InterPro" id="IPR023211">
    <property type="entry name" value="DNA_pol_palm_dom_sf"/>
</dbReference>
<keyword evidence="7 20" id="KW-0235">DNA replication</keyword>
<dbReference type="Pfam" id="PF24055">
    <property type="entry name" value="POL3_N"/>
    <property type="match status" value="1"/>
</dbReference>
<dbReference type="Gene3D" id="1.10.132.60">
    <property type="entry name" value="DNA polymerase family B, C-terminal domain"/>
    <property type="match status" value="1"/>
</dbReference>
<keyword evidence="12 20" id="KW-0239">DNA-directed DNA polymerase</keyword>
<dbReference type="InterPro" id="IPR030559">
    <property type="entry name" value="PolZ_Rev3"/>
</dbReference>
<dbReference type="PANTHER" id="PTHR45812">
    <property type="entry name" value="DNA POLYMERASE ZETA CATALYTIC SUBUNIT"/>
    <property type="match status" value="1"/>
</dbReference>
<feature type="compositionally biased region" description="Polar residues" evidence="21">
    <location>
        <begin position="359"/>
        <end position="370"/>
    </location>
</feature>
<gene>
    <name evidence="27" type="ORF">D9758_000262</name>
</gene>
<dbReference type="PRINTS" id="PR00106">
    <property type="entry name" value="DNAPOLB"/>
</dbReference>
<dbReference type="Gene3D" id="1.10.287.690">
    <property type="entry name" value="Helix hairpin bin"/>
    <property type="match status" value="1"/>
</dbReference>
<organism evidence="27 28">
    <name type="scientific">Tetrapyrgos nigripes</name>
    <dbReference type="NCBI Taxonomy" id="182062"/>
    <lineage>
        <taxon>Eukaryota</taxon>
        <taxon>Fungi</taxon>
        <taxon>Dikarya</taxon>
        <taxon>Basidiomycota</taxon>
        <taxon>Agaricomycotina</taxon>
        <taxon>Agaricomycetes</taxon>
        <taxon>Agaricomycetidae</taxon>
        <taxon>Agaricales</taxon>
        <taxon>Marasmiineae</taxon>
        <taxon>Marasmiaceae</taxon>
        <taxon>Tetrapyrgos</taxon>
    </lineage>
</organism>
<feature type="compositionally biased region" description="Polar residues" evidence="21">
    <location>
        <begin position="433"/>
        <end position="444"/>
    </location>
</feature>
<evidence type="ECO:0000256" key="21">
    <source>
        <dbReference type="SAM" id="MobiDB-lite"/>
    </source>
</evidence>
<evidence type="ECO:0000256" key="12">
    <source>
        <dbReference type="ARBA" id="ARBA00022932"/>
    </source>
</evidence>
<keyword evidence="16" id="KW-0234">DNA repair</keyword>
<dbReference type="CDD" id="cd05778">
    <property type="entry name" value="DNA_polB_zeta_exo"/>
    <property type="match status" value="1"/>
</dbReference>
<accession>A0A8H5H1H1</accession>
<keyword evidence="13 20" id="KW-0408">Iron</keyword>
<dbReference type="Pfam" id="PF14260">
    <property type="entry name" value="zf-C4pol"/>
    <property type="match status" value="1"/>
</dbReference>
<evidence type="ECO:0000256" key="16">
    <source>
        <dbReference type="ARBA" id="ARBA00023204"/>
    </source>
</evidence>
<evidence type="ECO:0000256" key="20">
    <source>
        <dbReference type="RuleBase" id="RU000442"/>
    </source>
</evidence>
<keyword evidence="28" id="KW-1185">Reference proteome</keyword>
<name>A0A8H5H1H1_9AGAR</name>
<evidence type="ECO:0000313" key="28">
    <source>
        <dbReference type="Proteomes" id="UP000559256"/>
    </source>
</evidence>
<feature type="region of interest" description="Disordered" evidence="21">
    <location>
        <begin position="270"/>
        <end position="296"/>
    </location>
</feature>
<feature type="domain" description="C4-type zinc-finger of DNA polymerase delta" evidence="24">
    <location>
        <begin position="1442"/>
        <end position="1511"/>
    </location>
</feature>
<dbReference type="InterPro" id="IPR036397">
    <property type="entry name" value="RNaseH_sf"/>
</dbReference>
<evidence type="ECO:0000256" key="14">
    <source>
        <dbReference type="ARBA" id="ARBA00023014"/>
    </source>
</evidence>
<dbReference type="GO" id="GO:0003677">
    <property type="term" value="F:DNA binding"/>
    <property type="evidence" value="ECO:0007669"/>
    <property type="project" value="UniProtKB-KW"/>
</dbReference>
<evidence type="ECO:0000259" key="26">
    <source>
        <dbReference type="Pfam" id="PF24065"/>
    </source>
</evidence>
<dbReference type="GO" id="GO:0006260">
    <property type="term" value="P:DNA replication"/>
    <property type="evidence" value="ECO:0007669"/>
    <property type="project" value="UniProtKB-KW"/>
</dbReference>
<keyword evidence="5 20" id="KW-0808">Transferase</keyword>
<reference evidence="27 28" key="1">
    <citation type="journal article" date="2020" name="ISME J.">
        <title>Uncovering the hidden diversity of litter-decomposition mechanisms in mushroom-forming fungi.</title>
        <authorList>
            <person name="Floudas D."/>
            <person name="Bentzer J."/>
            <person name="Ahren D."/>
            <person name="Johansson T."/>
            <person name="Persson P."/>
            <person name="Tunlid A."/>
        </authorList>
    </citation>
    <scope>NUCLEOTIDE SEQUENCE [LARGE SCALE GENOMIC DNA]</scope>
    <source>
        <strain evidence="27 28">CBS 291.85</strain>
    </source>
</reference>
<comment type="similarity">
    <text evidence="3 20">Belongs to the DNA polymerase type-B family.</text>
</comment>
<feature type="region of interest" description="Disordered" evidence="21">
    <location>
        <begin position="350"/>
        <end position="378"/>
    </location>
</feature>
<evidence type="ECO:0000256" key="17">
    <source>
        <dbReference type="ARBA" id="ARBA00023242"/>
    </source>
</evidence>
<keyword evidence="14 20" id="KW-0411">Iron-sulfur</keyword>
<comment type="catalytic activity">
    <reaction evidence="18 20">
        <text>DNA(n) + a 2'-deoxyribonucleoside 5'-triphosphate = DNA(n+1) + diphosphate</text>
        <dbReference type="Rhea" id="RHEA:22508"/>
        <dbReference type="Rhea" id="RHEA-COMP:17339"/>
        <dbReference type="Rhea" id="RHEA-COMP:17340"/>
        <dbReference type="ChEBI" id="CHEBI:33019"/>
        <dbReference type="ChEBI" id="CHEBI:61560"/>
        <dbReference type="ChEBI" id="CHEBI:173112"/>
        <dbReference type="EC" id="2.7.7.7"/>
    </reaction>
</comment>
<dbReference type="Pfam" id="PF03104">
    <property type="entry name" value="DNA_pol_B_exo1"/>
    <property type="match status" value="1"/>
</dbReference>
<dbReference type="GO" id="GO:0008270">
    <property type="term" value="F:zinc ion binding"/>
    <property type="evidence" value="ECO:0007669"/>
    <property type="project" value="UniProtKB-KW"/>
</dbReference>
<dbReference type="FunFam" id="1.10.132.60:FF:000007">
    <property type="entry name" value="DNA polymerase"/>
    <property type="match status" value="1"/>
</dbReference>
<dbReference type="GO" id="GO:0005634">
    <property type="term" value="C:nucleus"/>
    <property type="evidence" value="ECO:0007669"/>
    <property type="project" value="UniProtKB-SubCell"/>
</dbReference>
<dbReference type="InterPro" id="IPR006134">
    <property type="entry name" value="DNA-dir_DNA_pol_B_multi_dom"/>
</dbReference>
<comment type="subunit">
    <text evidence="19">Forms DNA polymerase zeta with REV7.</text>
</comment>
<proteinExistence type="inferred from homology"/>
<feature type="region of interest" description="Disordered" evidence="21">
    <location>
        <begin position="663"/>
        <end position="683"/>
    </location>
</feature>
<dbReference type="InterPro" id="IPR012337">
    <property type="entry name" value="RNaseH-like_sf"/>
</dbReference>
<dbReference type="Gene3D" id="3.90.1600.10">
    <property type="entry name" value="Palm domain of DNA polymerase"/>
    <property type="match status" value="1"/>
</dbReference>
<comment type="subcellular location">
    <subcellularLocation>
        <location evidence="2 20">Nucleus</location>
    </subcellularLocation>
</comment>
<dbReference type="EC" id="2.7.7.7" evidence="20"/>
<dbReference type="GO" id="GO:0000166">
    <property type="term" value="F:nucleotide binding"/>
    <property type="evidence" value="ECO:0007669"/>
    <property type="project" value="InterPro"/>
</dbReference>
<dbReference type="GO" id="GO:0042276">
    <property type="term" value="P:error-prone translesion synthesis"/>
    <property type="evidence" value="ECO:0007669"/>
    <property type="project" value="TreeGrafter"/>
</dbReference>
<dbReference type="GO" id="GO:0000724">
    <property type="term" value="P:double-strand break repair via homologous recombination"/>
    <property type="evidence" value="ECO:0007669"/>
    <property type="project" value="TreeGrafter"/>
</dbReference>
<evidence type="ECO:0000256" key="13">
    <source>
        <dbReference type="ARBA" id="ARBA00023004"/>
    </source>
</evidence>
<protein>
    <recommendedName>
        <fullName evidence="20">DNA polymerase</fullName>
        <ecNumber evidence="20">2.7.7.7</ecNumber>
    </recommendedName>
</protein>
<feature type="compositionally biased region" description="Polar residues" evidence="21">
    <location>
        <begin position="665"/>
        <end position="674"/>
    </location>
</feature>
<dbReference type="InterPro" id="IPR025687">
    <property type="entry name" value="Znf-C4pol"/>
</dbReference>
<keyword evidence="10 20" id="KW-0863">Zinc-finger</keyword>
<evidence type="ECO:0000259" key="22">
    <source>
        <dbReference type="Pfam" id="PF00136"/>
    </source>
</evidence>
<dbReference type="CDD" id="cd05534">
    <property type="entry name" value="POLBc_zeta"/>
    <property type="match status" value="1"/>
</dbReference>
<evidence type="ECO:0000256" key="11">
    <source>
        <dbReference type="ARBA" id="ARBA00022833"/>
    </source>
</evidence>
<dbReference type="PANTHER" id="PTHR45812:SF1">
    <property type="entry name" value="DNA POLYMERASE ZETA CATALYTIC SUBUNIT"/>
    <property type="match status" value="1"/>
</dbReference>
<evidence type="ECO:0000256" key="3">
    <source>
        <dbReference type="ARBA" id="ARBA00005755"/>
    </source>
</evidence>
<evidence type="ECO:0000259" key="24">
    <source>
        <dbReference type="Pfam" id="PF14260"/>
    </source>
</evidence>